<proteinExistence type="predicted"/>
<organism evidence="1 2">
    <name type="scientific">Aquisalinus luteolus</name>
    <dbReference type="NCBI Taxonomy" id="1566827"/>
    <lineage>
        <taxon>Bacteria</taxon>
        <taxon>Pseudomonadati</taxon>
        <taxon>Pseudomonadota</taxon>
        <taxon>Alphaproteobacteria</taxon>
        <taxon>Parvularculales</taxon>
        <taxon>Parvularculaceae</taxon>
        <taxon>Aquisalinus</taxon>
    </lineage>
</organism>
<accession>A0A8J3A3Y7</accession>
<dbReference type="InterPro" id="IPR006311">
    <property type="entry name" value="TAT_signal"/>
</dbReference>
<dbReference type="PROSITE" id="PS51318">
    <property type="entry name" value="TAT"/>
    <property type="match status" value="1"/>
</dbReference>
<sequence>MTSRNTIALSRRALLRSACATGLFYSGLPLLQGALAYSANPGLSLIADPDNLLDLPEGFTYRVVSRTGGVMSDGLLRPGRPDGMACFSDPDSADRCILMRNHENWPDTEDGSPFGPDEALADRLTAAQLYDRKADGRPFTGGVTKTVYNMKSGEIEQDMLALAGTTGNCAGGATPWGSWLSCEESDVTRGDGAGKPHGFVFEVPSSATGPVDAIPLTAMGRFTHEAAAVDPDNGIVYLTEDNSEGLFYRFIPNEPGELAKGGRLQALAIRGWKSADTSNWPRDWGGGGAGSFETGRDYEVEWLDMEDVEAPDGDLAERGFAAGAARFTRGEGMAFGRQTPDSPGDVFFNCTNGGAARTGQVWRYRPGADGSAGILTMLYESPGPDTLDLCDNLAIAPWGDLILCEDGAGDQYLRGLTPDGTIYDLARNAHPDGSEFCGACFSPDGDVLFVNIQEPGITLAIAGPWASIRNG</sequence>
<dbReference type="PANTHER" id="PTHR35399">
    <property type="entry name" value="SLR8030 PROTEIN"/>
    <property type="match status" value="1"/>
</dbReference>
<reference evidence="1" key="1">
    <citation type="journal article" date="2014" name="Int. J. Syst. Evol. Microbiol.">
        <title>Complete genome sequence of Corynebacterium casei LMG S-19264T (=DSM 44701T), isolated from a smear-ripened cheese.</title>
        <authorList>
            <consortium name="US DOE Joint Genome Institute (JGI-PGF)"/>
            <person name="Walter F."/>
            <person name="Albersmeier A."/>
            <person name="Kalinowski J."/>
            <person name="Ruckert C."/>
        </authorList>
    </citation>
    <scope>NUCLEOTIDE SEQUENCE</scope>
    <source>
        <strain evidence="1">CGMCC 1.14984</strain>
    </source>
</reference>
<dbReference type="PANTHER" id="PTHR35399:SF4">
    <property type="entry name" value="MEMBRANE PROTEIN"/>
    <property type="match status" value="1"/>
</dbReference>
<dbReference type="RefSeq" id="WP_155142164.1">
    <property type="nucleotide sequence ID" value="NZ_BMGZ01000004.1"/>
</dbReference>
<dbReference type="Pfam" id="PF05787">
    <property type="entry name" value="PhoX"/>
    <property type="match status" value="1"/>
</dbReference>
<gene>
    <name evidence="1" type="ORF">GCM10011355_31510</name>
</gene>
<evidence type="ECO:0000313" key="1">
    <source>
        <dbReference type="EMBL" id="GGI01268.1"/>
    </source>
</evidence>
<dbReference type="AlphaFoldDB" id="A0A8J3A3Y7"/>
<evidence type="ECO:0000313" key="2">
    <source>
        <dbReference type="Proteomes" id="UP000621856"/>
    </source>
</evidence>
<dbReference type="InterPro" id="IPR008557">
    <property type="entry name" value="PhoX"/>
</dbReference>
<protein>
    <submittedName>
        <fullName evidence="1">dTDP-glucose 4,6-dehydratase</fullName>
    </submittedName>
</protein>
<reference evidence="1" key="2">
    <citation type="submission" date="2020-09" db="EMBL/GenBank/DDBJ databases">
        <authorList>
            <person name="Sun Q."/>
            <person name="Zhou Y."/>
        </authorList>
    </citation>
    <scope>NUCLEOTIDE SEQUENCE</scope>
    <source>
        <strain evidence="1">CGMCC 1.14984</strain>
    </source>
</reference>
<dbReference type="EMBL" id="BMGZ01000004">
    <property type="protein sequence ID" value="GGI01268.1"/>
    <property type="molecule type" value="Genomic_DNA"/>
</dbReference>
<comment type="caution">
    <text evidence="1">The sequence shown here is derived from an EMBL/GenBank/DDBJ whole genome shotgun (WGS) entry which is preliminary data.</text>
</comment>
<name>A0A8J3A3Y7_9PROT</name>
<dbReference type="Proteomes" id="UP000621856">
    <property type="component" value="Unassembled WGS sequence"/>
</dbReference>